<reference evidence="3 4" key="1">
    <citation type="submission" date="2022-11" db="EMBL/GenBank/DDBJ databases">
        <title>Mucor velutinosus strain NIH1002 WGS.</title>
        <authorList>
            <person name="Subramanian P."/>
            <person name="Mullikin J.C."/>
            <person name="Segre J.A."/>
            <person name="Zelazny A.M."/>
        </authorList>
    </citation>
    <scope>NUCLEOTIDE SEQUENCE [LARGE SCALE GENOMIC DNA]</scope>
    <source>
        <strain evidence="3 4">NIH1002</strain>
    </source>
</reference>
<accession>A0AAN7D9A5</accession>
<organism evidence="3 4">
    <name type="scientific">Mucor velutinosus</name>
    <dbReference type="NCBI Taxonomy" id="708070"/>
    <lineage>
        <taxon>Eukaryota</taxon>
        <taxon>Fungi</taxon>
        <taxon>Fungi incertae sedis</taxon>
        <taxon>Mucoromycota</taxon>
        <taxon>Mucoromycotina</taxon>
        <taxon>Mucoromycetes</taxon>
        <taxon>Mucorales</taxon>
        <taxon>Mucorineae</taxon>
        <taxon>Mucoraceae</taxon>
        <taxon>Mucor</taxon>
    </lineage>
</organism>
<evidence type="ECO:0000256" key="2">
    <source>
        <dbReference type="SAM" id="SignalP"/>
    </source>
</evidence>
<evidence type="ECO:0000313" key="3">
    <source>
        <dbReference type="EMBL" id="KAK4513361.1"/>
    </source>
</evidence>
<dbReference type="EMBL" id="JASEJX010000016">
    <property type="protein sequence ID" value="KAK4513361.1"/>
    <property type="molecule type" value="Genomic_DNA"/>
</dbReference>
<feature type="chain" id="PRO_5042936943" evidence="2">
    <location>
        <begin position="26"/>
        <end position="328"/>
    </location>
</feature>
<sequence>MISNIFYKLQIIILLFFVLDSSALACIHAFIGKQDTINQATEQRFDSVNQRFTSIKATLKELLNIFKSQPAQDSSGQPSNHSFVSPDTQSPRQASTSDETKPKPPWAAIASKPTAPLTNRKRQALHRAFNPPANDSTQTGSYTFVYISHPRRMNRAQIRSKFREVSIDNLHVLDVNFPARNTIGVLLHEAYLTKFKSKLLDSHLLQDFHPLDHHHIAGRKYQDHSEEPCIQLAKSLHQDRCIRSLYLIRARLVPAGVAKYFVRKGWVSSHVAQDIINQRLPCPAKRRPAPQPAVTHTLQASQSSGFLAQTSLTPGSDSRVPPSPTLQD</sequence>
<proteinExistence type="predicted"/>
<keyword evidence="2" id="KW-0732">Signal</keyword>
<evidence type="ECO:0000313" key="4">
    <source>
        <dbReference type="Proteomes" id="UP001304243"/>
    </source>
</evidence>
<comment type="caution">
    <text evidence="3">The sequence shown here is derived from an EMBL/GenBank/DDBJ whole genome shotgun (WGS) entry which is preliminary data.</text>
</comment>
<dbReference type="Proteomes" id="UP001304243">
    <property type="component" value="Unassembled WGS sequence"/>
</dbReference>
<name>A0AAN7D9A5_9FUNG</name>
<dbReference type="RefSeq" id="XP_064680027.1">
    <property type="nucleotide sequence ID" value="XM_064824650.1"/>
</dbReference>
<gene>
    <name evidence="3" type="ORF">ATC70_005356</name>
</gene>
<feature type="compositionally biased region" description="Polar residues" evidence="1">
    <location>
        <begin position="70"/>
        <end position="97"/>
    </location>
</feature>
<keyword evidence="4" id="KW-1185">Reference proteome</keyword>
<protein>
    <submittedName>
        <fullName evidence="3">Uncharacterized protein</fullName>
    </submittedName>
</protein>
<feature type="region of interest" description="Disordered" evidence="1">
    <location>
        <begin position="282"/>
        <end position="328"/>
    </location>
</feature>
<feature type="region of interest" description="Disordered" evidence="1">
    <location>
        <begin position="70"/>
        <end position="117"/>
    </location>
</feature>
<evidence type="ECO:0000256" key="1">
    <source>
        <dbReference type="SAM" id="MobiDB-lite"/>
    </source>
</evidence>
<feature type="signal peptide" evidence="2">
    <location>
        <begin position="1"/>
        <end position="25"/>
    </location>
</feature>
<dbReference type="GeneID" id="89949042"/>
<dbReference type="AlphaFoldDB" id="A0AAN7D9A5"/>
<feature type="compositionally biased region" description="Polar residues" evidence="1">
    <location>
        <begin position="294"/>
        <end position="316"/>
    </location>
</feature>